<reference evidence="2" key="1">
    <citation type="journal article" date="2021" name="IMA Fungus">
        <title>Genomic characterization of three marine fungi, including Emericellopsis atlantica sp. nov. with signatures of a generalist lifestyle and marine biomass degradation.</title>
        <authorList>
            <person name="Hagestad O.C."/>
            <person name="Hou L."/>
            <person name="Andersen J.H."/>
            <person name="Hansen E.H."/>
            <person name="Altermark B."/>
            <person name="Li C."/>
            <person name="Kuhnert E."/>
            <person name="Cox R.J."/>
            <person name="Crous P.W."/>
            <person name="Spatafora J.W."/>
            <person name="Lail K."/>
            <person name="Amirebrahimi M."/>
            <person name="Lipzen A."/>
            <person name="Pangilinan J."/>
            <person name="Andreopoulos W."/>
            <person name="Hayes R.D."/>
            <person name="Ng V."/>
            <person name="Grigoriev I.V."/>
            <person name="Jackson S.A."/>
            <person name="Sutton T.D.S."/>
            <person name="Dobson A.D.W."/>
            <person name="Rama T."/>
        </authorList>
    </citation>
    <scope>NUCLEOTIDE SEQUENCE</scope>
    <source>
        <strain evidence="2">TRa018bII</strain>
    </source>
</reference>
<protein>
    <submittedName>
        <fullName evidence="2">Uncharacterized protein</fullName>
    </submittedName>
</protein>
<evidence type="ECO:0000256" key="1">
    <source>
        <dbReference type="SAM" id="MobiDB-lite"/>
    </source>
</evidence>
<evidence type="ECO:0000313" key="2">
    <source>
        <dbReference type="EMBL" id="KAG9236130.1"/>
    </source>
</evidence>
<sequence length="365" mass="41590">MSSSMDNQNPRLYDEELGTEINEHLMFSISRFLVNDPAVLVIVIKGIATHHDFEISRSGCGVEFGQYTASKNIARRLPIHYAQTSPTAELYAFHLALRRVMEAFIDAGVHEKDKADTARWMARHGSRYWKELEIVDNGHHSGKSAQPYSNRHSFSGILGNENAPRVRPPRLHHEISKVDSEVQDCMWKALQFSRVVLVTECAELVDALAHNQWSAYHHPTANRETKLTKFEKQQLEHIFNEFTRELNKLESFDKAQDIEECKKKKQNLYRDLRLKMNDFGLNPATLLHKTVCPDDGLLGNAKLREQVKLDLKLFEQILKLPVNLWLVEKVFKSALELAIKGSKEELPPQKKGKEKSGSAGPTSAA</sequence>
<gene>
    <name evidence="2" type="ORF">BJ875DRAFT_526818</name>
</gene>
<name>A0A9P8C794_9HELO</name>
<feature type="region of interest" description="Disordered" evidence="1">
    <location>
        <begin position="342"/>
        <end position="365"/>
    </location>
</feature>
<proteinExistence type="predicted"/>
<evidence type="ECO:0000313" key="3">
    <source>
        <dbReference type="Proteomes" id="UP000824998"/>
    </source>
</evidence>
<accession>A0A9P8C794</accession>
<dbReference type="EMBL" id="MU251414">
    <property type="protein sequence ID" value="KAG9236130.1"/>
    <property type="molecule type" value="Genomic_DNA"/>
</dbReference>
<organism evidence="2 3">
    <name type="scientific">Amylocarpus encephaloides</name>
    <dbReference type="NCBI Taxonomy" id="45428"/>
    <lineage>
        <taxon>Eukaryota</taxon>
        <taxon>Fungi</taxon>
        <taxon>Dikarya</taxon>
        <taxon>Ascomycota</taxon>
        <taxon>Pezizomycotina</taxon>
        <taxon>Leotiomycetes</taxon>
        <taxon>Helotiales</taxon>
        <taxon>Helotiales incertae sedis</taxon>
        <taxon>Amylocarpus</taxon>
    </lineage>
</organism>
<comment type="caution">
    <text evidence="2">The sequence shown here is derived from an EMBL/GenBank/DDBJ whole genome shotgun (WGS) entry which is preliminary data.</text>
</comment>
<keyword evidence="3" id="KW-1185">Reference proteome</keyword>
<dbReference type="AlphaFoldDB" id="A0A9P8C794"/>
<dbReference type="Proteomes" id="UP000824998">
    <property type="component" value="Unassembled WGS sequence"/>
</dbReference>